<feature type="transmembrane region" description="Helical" evidence="2">
    <location>
        <begin position="71"/>
        <end position="93"/>
    </location>
</feature>
<proteinExistence type="predicted"/>
<organism evidence="3 4">
    <name type="scientific">Eufriesea mexicana</name>
    <dbReference type="NCBI Taxonomy" id="516756"/>
    <lineage>
        <taxon>Eukaryota</taxon>
        <taxon>Metazoa</taxon>
        <taxon>Ecdysozoa</taxon>
        <taxon>Arthropoda</taxon>
        <taxon>Hexapoda</taxon>
        <taxon>Insecta</taxon>
        <taxon>Pterygota</taxon>
        <taxon>Neoptera</taxon>
        <taxon>Endopterygota</taxon>
        <taxon>Hymenoptera</taxon>
        <taxon>Apocrita</taxon>
        <taxon>Aculeata</taxon>
        <taxon>Apoidea</taxon>
        <taxon>Anthophila</taxon>
        <taxon>Apidae</taxon>
        <taxon>Eufriesea</taxon>
    </lineage>
</organism>
<evidence type="ECO:0000313" key="3">
    <source>
        <dbReference type="EMBL" id="OAD53147.1"/>
    </source>
</evidence>
<accession>A0A310S6A0</accession>
<dbReference type="PANTHER" id="PTHR36692:SF3">
    <property type="entry name" value="PROTEIN SNAKESKIN"/>
    <property type="match status" value="1"/>
</dbReference>
<reference evidence="3 4" key="1">
    <citation type="submission" date="2015-07" db="EMBL/GenBank/DDBJ databases">
        <title>The genome of Eufriesea mexicana.</title>
        <authorList>
            <person name="Pan H."/>
            <person name="Kapheim K."/>
        </authorList>
    </citation>
    <scope>NUCLEOTIDE SEQUENCE [LARGE SCALE GENOMIC DNA]</scope>
    <source>
        <strain evidence="3">0111107269</strain>
        <tissue evidence="3">Whole body</tissue>
    </source>
</reference>
<feature type="transmembrane region" description="Helical" evidence="2">
    <location>
        <begin position="502"/>
        <end position="521"/>
    </location>
</feature>
<dbReference type="Proteomes" id="UP000250275">
    <property type="component" value="Unassembled WGS sequence"/>
</dbReference>
<feature type="transmembrane region" description="Helical" evidence="2">
    <location>
        <begin position="527"/>
        <end position="545"/>
    </location>
</feature>
<feature type="region of interest" description="Disordered" evidence="1">
    <location>
        <begin position="818"/>
        <end position="843"/>
    </location>
</feature>
<dbReference type="GO" id="GO:0005886">
    <property type="term" value="C:plasma membrane"/>
    <property type="evidence" value="ECO:0007669"/>
    <property type="project" value="TreeGrafter"/>
</dbReference>
<feature type="transmembrane region" description="Helical" evidence="2">
    <location>
        <begin position="105"/>
        <end position="126"/>
    </location>
</feature>
<keyword evidence="2" id="KW-0812">Transmembrane</keyword>
<dbReference type="OrthoDB" id="6592556at2759"/>
<sequence>MAVILQTINCTGCTSNLINNAKCSNYGNAVIVTLIINLIILILYRTGYKGEFLGVGGTWNLNEDKNADAEIVASGVLVGFFIYTSVVLITYCFGSTYHKKTLVEIIMNFVGTFMFVAVGGTALHYWHGYQPENKFDTIIQERQILASVCTNELLKHKEYAIPRWLWVIYCIDTSMYCIIYCCIGMTHVFEKPRRLPSACIVGTAVYMRPLEPYLEAPVFGVLVPTFITGYILVHSSDIMLLVMKMDYVYLVINNKFCEIKRYVLGNREDKRSEARHEDMSGSMIPPNFQPRKHRQTTFPASTNLTQKKEPRPRPIIPQGQNALRGHRAPGAESSGNPPPMKNFHDQETLETVEESVVTVELRVSSPIPPSPSCHRRDYAPAQTERSIVTDLYDRPRDSIRIPANSSATIWCGEENKADRRVCVTRFEESDCVFESTWVEILSVFSIGLIVDPLNSFQKILVRSHFKLDDAAIIYIAIGSYMIINTLFIICHMIGDRIPQRSLVILLIFVLVIYTIILADILPIVTCILLIALTGVYVIVLPIDLISQVRTKELKTLPVITRMRKSLPNLTRSIDLRDNRDKVQRDSNENYLISRFQMFLFAFLGTIFFSTTGTLLLSAYSSTWHIIAMACLSLLAFILFMVEIALILAYWRRTCNICQQYCHSKQPEILYEKKFCDPLCTETVKHDLMTSVSSIRVASGDENAEPDHSKRKISYGHRRQYVDCPTSARNLCFLEVADVQTERNQTSSTQSQTDREVKETPVQTVSRCELCNQQIRFSGSPMQPATQQTPCVPCPALVQLLRGTPCCTGCVRGIIQVSRQSQQQQTQRPEQAKQDKEATKDQTRVQPVDDMLTKPIAISRSPGTLIPDIHFSQGNQHQQQDPNSAGVPEIVTKLTLASYCVTPKKIHTSCQTAVPKTM</sequence>
<feature type="transmembrane region" description="Helical" evidence="2">
    <location>
        <begin position="625"/>
        <end position="650"/>
    </location>
</feature>
<keyword evidence="2" id="KW-1133">Transmembrane helix</keyword>
<feature type="region of interest" description="Disordered" evidence="1">
    <location>
        <begin position="271"/>
        <end position="343"/>
    </location>
</feature>
<dbReference type="EMBL" id="KQ768478">
    <property type="protein sequence ID" value="OAD53147.1"/>
    <property type="molecule type" value="Genomic_DNA"/>
</dbReference>
<feature type="transmembrane region" description="Helical" evidence="2">
    <location>
        <begin position="26"/>
        <end position="44"/>
    </location>
</feature>
<evidence type="ECO:0000256" key="1">
    <source>
        <dbReference type="SAM" id="MobiDB-lite"/>
    </source>
</evidence>
<feature type="transmembrane region" description="Helical" evidence="2">
    <location>
        <begin position="597"/>
        <end position="619"/>
    </location>
</feature>
<feature type="compositionally biased region" description="Basic and acidic residues" evidence="1">
    <location>
        <begin position="829"/>
        <end position="842"/>
    </location>
</feature>
<dbReference type="InterPro" id="IPR038976">
    <property type="entry name" value="Ssk"/>
</dbReference>
<name>A0A310S6A0_9HYME</name>
<keyword evidence="4" id="KW-1185">Reference proteome</keyword>
<keyword evidence="2" id="KW-0472">Membrane</keyword>
<dbReference type="GO" id="GO:0019991">
    <property type="term" value="P:septate junction assembly"/>
    <property type="evidence" value="ECO:0007669"/>
    <property type="project" value="InterPro"/>
</dbReference>
<feature type="compositionally biased region" description="Low complexity" evidence="1">
    <location>
        <begin position="818"/>
        <end position="828"/>
    </location>
</feature>
<feature type="compositionally biased region" description="Polar residues" evidence="1">
    <location>
        <begin position="296"/>
        <end position="305"/>
    </location>
</feature>
<protein>
    <submittedName>
        <fullName evidence="3">Uncharacterized protein</fullName>
    </submittedName>
</protein>
<evidence type="ECO:0000313" key="4">
    <source>
        <dbReference type="Proteomes" id="UP000250275"/>
    </source>
</evidence>
<evidence type="ECO:0000256" key="2">
    <source>
        <dbReference type="SAM" id="Phobius"/>
    </source>
</evidence>
<feature type="transmembrane region" description="Helical" evidence="2">
    <location>
        <begin position="216"/>
        <end position="233"/>
    </location>
</feature>
<feature type="transmembrane region" description="Helical" evidence="2">
    <location>
        <begin position="164"/>
        <end position="183"/>
    </location>
</feature>
<feature type="transmembrane region" description="Helical" evidence="2">
    <location>
        <begin position="470"/>
        <end position="490"/>
    </location>
</feature>
<gene>
    <name evidence="3" type="ORF">WN48_10777</name>
</gene>
<dbReference type="AlphaFoldDB" id="A0A310S6A0"/>
<dbReference type="PANTHER" id="PTHR36692">
    <property type="entry name" value="PROTEIN SNAKESKIN"/>
    <property type="match status" value="1"/>
</dbReference>